<feature type="domain" description="VOC" evidence="9">
    <location>
        <begin position="150"/>
        <end position="273"/>
    </location>
</feature>
<dbReference type="GO" id="GO:0018583">
    <property type="term" value="F:biphenyl-2,3-diol 1,2-dioxygenase activity"/>
    <property type="evidence" value="ECO:0007669"/>
    <property type="project" value="UniProtKB-EC"/>
</dbReference>
<organism evidence="10 11">
    <name type="scientific">Sphingobium jiangsuense</name>
    <dbReference type="NCBI Taxonomy" id="870476"/>
    <lineage>
        <taxon>Bacteria</taxon>
        <taxon>Pseudomonadati</taxon>
        <taxon>Pseudomonadota</taxon>
        <taxon>Alphaproteobacteria</taxon>
        <taxon>Sphingomonadales</taxon>
        <taxon>Sphingomonadaceae</taxon>
        <taxon>Sphingobium</taxon>
    </lineage>
</organism>
<dbReference type="RefSeq" id="WP_223177454.1">
    <property type="nucleotide sequence ID" value="NZ_BSPS01000023.1"/>
</dbReference>
<keyword evidence="11" id="KW-1185">Reference proteome</keyword>
<gene>
    <name evidence="10" type="ORF">GGR43_002801</name>
</gene>
<keyword evidence="5 8" id="KW-0223">Dioxygenase</keyword>
<evidence type="ECO:0000256" key="1">
    <source>
        <dbReference type="ARBA" id="ARBA00001954"/>
    </source>
</evidence>
<keyword evidence="3" id="KW-0479">Metal-binding</keyword>
<protein>
    <submittedName>
        <fullName evidence="10">Biphenyl-2,3-diol 1,2-dioxygenase</fullName>
        <ecNumber evidence="10">1.13.11.39</ecNumber>
    </submittedName>
</protein>
<evidence type="ECO:0000256" key="3">
    <source>
        <dbReference type="ARBA" id="ARBA00022723"/>
    </source>
</evidence>
<proteinExistence type="inferred from homology"/>
<dbReference type="Pfam" id="PF00903">
    <property type="entry name" value="Glyoxalase"/>
    <property type="match status" value="1"/>
</dbReference>
<keyword evidence="4 8" id="KW-0058">Aromatic hydrocarbons catabolism</keyword>
<dbReference type="EMBL" id="JACIDT010000009">
    <property type="protein sequence ID" value="MBB3927078.1"/>
    <property type="molecule type" value="Genomic_DNA"/>
</dbReference>
<dbReference type="InterPro" id="IPR029068">
    <property type="entry name" value="Glyas_Bleomycin-R_OHBP_Dase"/>
</dbReference>
<dbReference type="InterPro" id="IPR037523">
    <property type="entry name" value="VOC_core"/>
</dbReference>
<dbReference type="PROSITE" id="PS51819">
    <property type="entry name" value="VOC"/>
    <property type="match status" value="2"/>
</dbReference>
<evidence type="ECO:0000256" key="2">
    <source>
        <dbReference type="ARBA" id="ARBA00008784"/>
    </source>
</evidence>
<evidence type="ECO:0000256" key="7">
    <source>
        <dbReference type="ARBA" id="ARBA00023004"/>
    </source>
</evidence>
<comment type="caution">
    <text evidence="10">The sequence shown here is derived from an EMBL/GenBank/DDBJ whole genome shotgun (WGS) entry which is preliminary data.</text>
</comment>
<dbReference type="Pfam" id="PF22632">
    <property type="entry name" value="BphC_D1"/>
    <property type="match status" value="1"/>
</dbReference>
<keyword evidence="6 8" id="KW-0560">Oxidoreductase</keyword>
<reference evidence="10 11" key="1">
    <citation type="submission" date="2020-08" db="EMBL/GenBank/DDBJ databases">
        <title>Genomic Encyclopedia of Type Strains, Phase IV (KMG-IV): sequencing the most valuable type-strain genomes for metagenomic binning, comparative biology and taxonomic classification.</title>
        <authorList>
            <person name="Goeker M."/>
        </authorList>
    </citation>
    <scope>NUCLEOTIDE SEQUENCE [LARGE SCALE GENOMIC DNA]</scope>
    <source>
        <strain evidence="10 11">DSM 26189</strain>
    </source>
</reference>
<dbReference type="AlphaFoldDB" id="A0A7W6BHM1"/>
<dbReference type="Gene3D" id="3.10.180.10">
    <property type="entry name" value="2,3-Dihydroxybiphenyl 1,2-Dioxygenase, domain 1"/>
    <property type="match status" value="2"/>
</dbReference>
<dbReference type="InterPro" id="IPR000486">
    <property type="entry name" value="Xdiol_ring_cleave_dOase_1/2"/>
</dbReference>
<dbReference type="Proteomes" id="UP000571950">
    <property type="component" value="Unassembled WGS sequence"/>
</dbReference>
<dbReference type="CDD" id="cd07237">
    <property type="entry name" value="BphC1-RGP6_C_like"/>
    <property type="match status" value="1"/>
</dbReference>
<dbReference type="InterPro" id="IPR004360">
    <property type="entry name" value="Glyas_Fos-R_dOase_dom"/>
</dbReference>
<dbReference type="EC" id="1.13.11.39" evidence="10"/>
<evidence type="ECO:0000256" key="8">
    <source>
        <dbReference type="RuleBase" id="RU000683"/>
    </source>
</evidence>
<sequence length="300" mass="32682">MNGAWNEEAAVGALGYIGIGVSSPEKWADFSALLGLMPGEPGPDGSIRYRMDECAWRIALHADDIDDCLYAGFDCGTQARFEAVLARIAKAGIAATRDEDLARVRGVMKLARLTDPDGVPLELYYGPRVVPEQPFRSPQPLSRFMTGANGLGHVIVNADDPAASAAFYRDVLGLSLSDRILFEAAPGVVIPLTFLHCNERHHSIAIAPRMPDSKRVHHLMLEVPGIDDVGFALDRVMAAGLEISATLGRHSNDRMISFYVRTPSGFEVEYGCEGLAVDRATWTVADHASISVWGHRRERI</sequence>
<comment type="similarity">
    <text evidence="2 8">Belongs to the extradiol ring-cleavage dioxygenase family.</text>
</comment>
<feature type="domain" description="VOC" evidence="9">
    <location>
        <begin position="13"/>
        <end position="126"/>
    </location>
</feature>
<evidence type="ECO:0000313" key="10">
    <source>
        <dbReference type="EMBL" id="MBB3927078.1"/>
    </source>
</evidence>
<dbReference type="GO" id="GO:0008198">
    <property type="term" value="F:ferrous iron binding"/>
    <property type="evidence" value="ECO:0007669"/>
    <property type="project" value="InterPro"/>
</dbReference>
<evidence type="ECO:0000259" key="9">
    <source>
        <dbReference type="PROSITE" id="PS51819"/>
    </source>
</evidence>
<dbReference type="SUPFAM" id="SSF54593">
    <property type="entry name" value="Glyoxalase/Bleomycin resistance protein/Dihydroxybiphenyl dioxygenase"/>
    <property type="match status" value="2"/>
</dbReference>
<name>A0A7W6BHM1_9SPHN</name>
<keyword evidence="7 8" id="KW-0408">Iron</keyword>
<evidence type="ECO:0000256" key="4">
    <source>
        <dbReference type="ARBA" id="ARBA00022797"/>
    </source>
</evidence>
<evidence type="ECO:0000313" key="11">
    <source>
        <dbReference type="Proteomes" id="UP000571950"/>
    </source>
</evidence>
<evidence type="ECO:0000256" key="6">
    <source>
        <dbReference type="ARBA" id="ARBA00023002"/>
    </source>
</evidence>
<comment type="cofactor">
    <cofactor evidence="1 8">
        <name>Fe(2+)</name>
        <dbReference type="ChEBI" id="CHEBI:29033"/>
    </cofactor>
</comment>
<evidence type="ECO:0000256" key="5">
    <source>
        <dbReference type="ARBA" id="ARBA00022964"/>
    </source>
</evidence>
<dbReference type="CDD" id="cd07252">
    <property type="entry name" value="BphC1-RGP6_N_like"/>
    <property type="match status" value="1"/>
</dbReference>
<accession>A0A7W6BHM1</accession>
<dbReference type="PROSITE" id="PS00082">
    <property type="entry name" value="EXTRADIOL_DIOXYGENAS"/>
    <property type="match status" value="1"/>
</dbReference>